<dbReference type="PANTHER" id="PTHR12479:SF10">
    <property type="entry name" value="LYSOSOMAL-ASSOCIATED TRANSMEMBRANE PROTEIN"/>
    <property type="match status" value="1"/>
</dbReference>
<dbReference type="HOGENOM" id="CLU_059239_2_0_1"/>
<dbReference type="EMBL" id="JH819021">
    <property type="protein sequence ID" value="EKC33892.1"/>
    <property type="molecule type" value="Genomic_DNA"/>
</dbReference>
<keyword evidence="4 7" id="KW-0812">Transmembrane</keyword>
<keyword evidence="5" id="KW-1133">Transmembrane helix</keyword>
<dbReference type="AlphaFoldDB" id="K1QAW2"/>
<organism evidence="7">
    <name type="scientific">Magallana gigas</name>
    <name type="common">Pacific oyster</name>
    <name type="synonym">Crassostrea gigas</name>
    <dbReference type="NCBI Taxonomy" id="29159"/>
    <lineage>
        <taxon>Eukaryota</taxon>
        <taxon>Metazoa</taxon>
        <taxon>Spiralia</taxon>
        <taxon>Lophotrochozoa</taxon>
        <taxon>Mollusca</taxon>
        <taxon>Bivalvia</taxon>
        <taxon>Autobranchia</taxon>
        <taxon>Pteriomorphia</taxon>
        <taxon>Ostreida</taxon>
        <taxon>Ostreoidea</taxon>
        <taxon>Ostreidae</taxon>
        <taxon>Magallana</taxon>
    </lineage>
</organism>
<dbReference type="FunCoup" id="K1QAW2">
    <property type="interactions" value="244"/>
</dbReference>
<evidence type="ECO:0000256" key="3">
    <source>
        <dbReference type="ARBA" id="ARBA00022448"/>
    </source>
</evidence>
<keyword evidence="3" id="KW-0813">Transport</keyword>
<gene>
    <name evidence="7" type="ORF">CGI_10026387</name>
</gene>
<protein>
    <submittedName>
        <fullName evidence="7">Lysosomal-associated transmembrane protein 4A</fullName>
    </submittedName>
</protein>
<comment type="subcellular location">
    <subcellularLocation>
        <location evidence="1">Endomembrane system</location>
        <topology evidence="1">Multi-pass membrane protein</topology>
    </subcellularLocation>
</comment>
<evidence type="ECO:0000313" key="7">
    <source>
        <dbReference type="EMBL" id="EKC33892.1"/>
    </source>
</evidence>
<reference evidence="7" key="1">
    <citation type="journal article" date="2012" name="Nature">
        <title>The oyster genome reveals stress adaptation and complexity of shell formation.</title>
        <authorList>
            <person name="Zhang G."/>
            <person name="Fang X."/>
            <person name="Guo X."/>
            <person name="Li L."/>
            <person name="Luo R."/>
            <person name="Xu F."/>
            <person name="Yang P."/>
            <person name="Zhang L."/>
            <person name="Wang X."/>
            <person name="Qi H."/>
            <person name="Xiong Z."/>
            <person name="Que H."/>
            <person name="Xie Y."/>
            <person name="Holland P.W."/>
            <person name="Paps J."/>
            <person name="Zhu Y."/>
            <person name="Wu F."/>
            <person name="Chen Y."/>
            <person name="Wang J."/>
            <person name="Peng C."/>
            <person name="Meng J."/>
            <person name="Yang L."/>
            <person name="Liu J."/>
            <person name="Wen B."/>
            <person name="Zhang N."/>
            <person name="Huang Z."/>
            <person name="Zhu Q."/>
            <person name="Feng Y."/>
            <person name="Mount A."/>
            <person name="Hedgecock D."/>
            <person name="Xu Z."/>
            <person name="Liu Y."/>
            <person name="Domazet-Loso T."/>
            <person name="Du Y."/>
            <person name="Sun X."/>
            <person name="Zhang S."/>
            <person name="Liu B."/>
            <person name="Cheng P."/>
            <person name="Jiang X."/>
            <person name="Li J."/>
            <person name="Fan D."/>
            <person name="Wang W."/>
            <person name="Fu W."/>
            <person name="Wang T."/>
            <person name="Wang B."/>
            <person name="Zhang J."/>
            <person name="Peng Z."/>
            <person name="Li Y."/>
            <person name="Li N."/>
            <person name="Wang J."/>
            <person name="Chen M."/>
            <person name="He Y."/>
            <person name="Tan F."/>
            <person name="Song X."/>
            <person name="Zheng Q."/>
            <person name="Huang R."/>
            <person name="Yang H."/>
            <person name="Du X."/>
            <person name="Chen L."/>
            <person name="Yang M."/>
            <person name="Gaffney P.M."/>
            <person name="Wang S."/>
            <person name="Luo L."/>
            <person name="She Z."/>
            <person name="Ming Y."/>
            <person name="Huang W."/>
            <person name="Zhang S."/>
            <person name="Huang B."/>
            <person name="Zhang Y."/>
            <person name="Qu T."/>
            <person name="Ni P."/>
            <person name="Miao G."/>
            <person name="Wang J."/>
            <person name="Wang Q."/>
            <person name="Steinberg C.E."/>
            <person name="Wang H."/>
            <person name="Li N."/>
            <person name="Qian L."/>
            <person name="Zhang G."/>
            <person name="Li Y."/>
            <person name="Yang H."/>
            <person name="Liu X."/>
            <person name="Wang J."/>
            <person name="Yin Y."/>
            <person name="Wang J."/>
        </authorList>
    </citation>
    <scope>NUCLEOTIDE SEQUENCE [LARGE SCALE GENOMIC DNA]</scope>
    <source>
        <strain evidence="7">05x7-T-G4-1.051#20</strain>
    </source>
</reference>
<dbReference type="InParanoid" id="K1QAW2"/>
<dbReference type="GO" id="GO:0005765">
    <property type="term" value="C:lysosomal membrane"/>
    <property type="evidence" value="ECO:0007669"/>
    <property type="project" value="TreeGrafter"/>
</dbReference>
<proteinExistence type="inferred from homology"/>
<dbReference type="GO" id="GO:0012505">
    <property type="term" value="C:endomembrane system"/>
    <property type="evidence" value="ECO:0007669"/>
    <property type="project" value="UniProtKB-SubCell"/>
</dbReference>
<evidence type="ECO:0000256" key="4">
    <source>
        <dbReference type="ARBA" id="ARBA00022692"/>
    </source>
</evidence>
<evidence type="ECO:0000256" key="5">
    <source>
        <dbReference type="ARBA" id="ARBA00022989"/>
    </source>
</evidence>
<dbReference type="Pfam" id="PF03821">
    <property type="entry name" value="Mtp"/>
    <property type="match status" value="2"/>
</dbReference>
<evidence type="ECO:0000256" key="1">
    <source>
        <dbReference type="ARBA" id="ARBA00004127"/>
    </source>
</evidence>
<keyword evidence="6" id="KW-0472">Membrane</keyword>
<accession>K1QAW2</accession>
<evidence type="ECO:0000256" key="6">
    <source>
        <dbReference type="ARBA" id="ARBA00023136"/>
    </source>
</evidence>
<comment type="similarity">
    <text evidence="2">Belongs to the LAPTM4/LAPTM5 transporter family.</text>
</comment>
<dbReference type="InterPro" id="IPR004687">
    <property type="entry name" value="LAPTM4/5"/>
</dbReference>
<dbReference type="PANTHER" id="PTHR12479">
    <property type="entry name" value="LYSOSOMAL-ASSOCIATED TRANSMEMBRANE PROTEIN"/>
    <property type="match status" value="1"/>
</dbReference>
<dbReference type="InterPro" id="IPR051115">
    <property type="entry name" value="LAPTM_transporter"/>
</dbReference>
<evidence type="ECO:0000256" key="2">
    <source>
        <dbReference type="ARBA" id="ARBA00010076"/>
    </source>
</evidence>
<name>K1QAW2_MAGGI</name>
<sequence length="287" mass="32960">MSFGKPREVNKSTEACRMIQIDQKPEVRRAILETRNQNRNKMRTKGQSGIPDMYKCCFCCHVKTGTLFYGLLQLICHLFLIGGLIFASIHPEILQATASKCTDIQIDTTLKNEEIETQEEIIITRKMKREDFDLAFIICICMLIIVLFLLYGVVRNRPGYILPFFCLQVFDFSLSCLSIVGYLSYSPNIKLWLRAQGLTCVPGLKHLMEMDSQWLMLLCLLGFVLFLSIKAYLIGMVWSCYNFLKSSNMNCNQIREYNVDADSQVLLPPKYEEAIRQGEVNPPPYSA</sequence>